<feature type="domain" description="Peptidase M3A/M3B catalytic" evidence="7">
    <location>
        <begin position="212"/>
        <end position="592"/>
    </location>
</feature>
<evidence type="ECO:0000256" key="6">
    <source>
        <dbReference type="RuleBase" id="RU368091"/>
    </source>
</evidence>
<evidence type="ECO:0000313" key="10">
    <source>
        <dbReference type="Proteomes" id="UP000031307"/>
    </source>
</evidence>
<evidence type="ECO:0000313" key="9">
    <source>
        <dbReference type="EMBL" id="KIA77987.1"/>
    </source>
</evidence>
<gene>
    <name evidence="9" type="primary">yjbG</name>
    <name evidence="9" type="ORF">DB43_FF00060</name>
</gene>
<evidence type="ECO:0000256" key="1">
    <source>
        <dbReference type="ARBA" id="ARBA00022670"/>
    </source>
</evidence>
<sequence length="608" mass="70289">MENYIMTVKPRNLVDPKDCWNVEALYPSFQSWQNIFIETIGENPRPSWPDIEAFKGRLTESPETLKSALDILFAHDEKLSKLYTYAHLRNDEDITNDQHKIGYTKITGILHDFNQATAWIEPELLSQNIEKLDMFLHAPALAPYKFFLEKILRKKAHTLSSESEALCAMAGKAMETPYKAFNALNDADFDFGLVTDSKGEQRPLTHGTYGIYLREHDQVLRKNAFNQLHGKYLKYENSLTELLQGAVQNHLFNAQAHHYPTCLDAALFPKNIDTKVYTALIQAVNEELPSLHRYMHLRRRVLGLDTLHLYDMYVPLIQEVEMKIPYSEAEELIIDSVAPLGSEYQNLLRKGLKEERWVDRYENKNKRSGAYSSGCYGSMPYILMNYKDLLRDVFTLAHEAGHSMHSLLSRTTQPYHYSDYPIFLAEVASTFNEDLLIRLLFERAKTKEEKIYLINQKIEDIRSTLFRQTMFAEFELLIHEMAENNTPLTPATLKQEYRKLNEKYFGNETAIHTEAEIEWARIPHFYYNFYVFQYATGISAALALADKVVTEGEPAREAYLQFLKGGSSGYPIEMLQAAGVDMQTPKPVKSAIHKFDEYVKLLEQLLFS</sequence>
<dbReference type="PATRIC" id="fig|83552.4.peg.811"/>
<dbReference type="PANTHER" id="PTHR11804">
    <property type="entry name" value="PROTEASE M3 THIMET OLIGOPEPTIDASE-RELATED"/>
    <property type="match status" value="1"/>
</dbReference>
<dbReference type="NCBIfam" id="TIGR00181">
    <property type="entry name" value="pepF"/>
    <property type="match status" value="1"/>
</dbReference>
<dbReference type="InterPro" id="IPR045090">
    <property type="entry name" value="Pept_M3A_M3B"/>
</dbReference>
<reference evidence="9 10" key="1">
    <citation type="journal article" date="2014" name="Mol. Biol. Evol.">
        <title>Massive expansion of Ubiquitination-related gene families within the Chlamydiae.</title>
        <authorList>
            <person name="Domman D."/>
            <person name="Collingro A."/>
            <person name="Lagkouvardos I."/>
            <person name="Gehre L."/>
            <person name="Weinmaier T."/>
            <person name="Rattei T."/>
            <person name="Subtil A."/>
            <person name="Horn M."/>
        </authorList>
    </citation>
    <scope>NUCLEOTIDE SEQUENCE [LARGE SCALE GENOMIC DNA]</scope>
    <source>
        <strain evidence="9 10">OEW1</strain>
    </source>
</reference>
<dbReference type="PANTHER" id="PTHR11804:SF84">
    <property type="entry name" value="SACCHAROLYSIN"/>
    <property type="match status" value="1"/>
</dbReference>
<evidence type="ECO:0000256" key="4">
    <source>
        <dbReference type="ARBA" id="ARBA00022833"/>
    </source>
</evidence>
<keyword evidence="4 6" id="KW-0862">Zinc</keyword>
<comment type="similarity">
    <text evidence="6">Belongs to the peptidase M3B family.</text>
</comment>
<dbReference type="Pfam" id="PF08439">
    <property type="entry name" value="Peptidase_M3_N"/>
    <property type="match status" value="1"/>
</dbReference>
<accession>A0A0C1EA18</accession>
<dbReference type="Gene3D" id="1.10.287.830">
    <property type="entry name" value="putative peptidase helix hairpin domain like"/>
    <property type="match status" value="1"/>
</dbReference>
<evidence type="ECO:0000256" key="3">
    <source>
        <dbReference type="ARBA" id="ARBA00022801"/>
    </source>
</evidence>
<evidence type="ECO:0000256" key="2">
    <source>
        <dbReference type="ARBA" id="ARBA00022723"/>
    </source>
</evidence>
<keyword evidence="5 6" id="KW-0482">Metalloprotease</keyword>
<protein>
    <recommendedName>
        <fullName evidence="6">Oligopeptidase F</fullName>
        <ecNumber evidence="6">3.4.24.-</ecNumber>
    </recommendedName>
</protein>
<dbReference type="GO" id="GO:0006508">
    <property type="term" value="P:proteolysis"/>
    <property type="evidence" value="ECO:0007669"/>
    <property type="project" value="UniProtKB-KW"/>
</dbReference>
<dbReference type="Proteomes" id="UP000031307">
    <property type="component" value="Unassembled WGS sequence"/>
</dbReference>
<dbReference type="Gene3D" id="1.20.140.70">
    <property type="entry name" value="Oligopeptidase f, N-terminal domain"/>
    <property type="match status" value="1"/>
</dbReference>
<dbReference type="EC" id="3.4.24.-" evidence="6"/>
<evidence type="ECO:0000256" key="5">
    <source>
        <dbReference type="ARBA" id="ARBA00023049"/>
    </source>
</evidence>
<dbReference type="CDD" id="cd09608">
    <property type="entry name" value="M3B_PepF"/>
    <property type="match status" value="1"/>
</dbReference>
<comment type="caution">
    <text evidence="9">The sequence shown here is derived from an EMBL/GenBank/DDBJ whole genome shotgun (WGS) entry which is preliminary data.</text>
</comment>
<dbReference type="GO" id="GO:0006518">
    <property type="term" value="P:peptide metabolic process"/>
    <property type="evidence" value="ECO:0007669"/>
    <property type="project" value="TreeGrafter"/>
</dbReference>
<dbReference type="InterPro" id="IPR042088">
    <property type="entry name" value="OligoPept_F_C"/>
</dbReference>
<dbReference type="EMBL" id="JSAM01000050">
    <property type="protein sequence ID" value="KIA77987.1"/>
    <property type="molecule type" value="Genomic_DNA"/>
</dbReference>
<feature type="domain" description="Oligopeptidase F N-terminal" evidence="8">
    <location>
        <begin position="123"/>
        <end position="191"/>
    </location>
</feature>
<evidence type="ECO:0000259" key="8">
    <source>
        <dbReference type="Pfam" id="PF08439"/>
    </source>
</evidence>
<keyword evidence="3 6" id="KW-0378">Hydrolase</keyword>
<evidence type="ECO:0000259" key="7">
    <source>
        <dbReference type="Pfam" id="PF01432"/>
    </source>
</evidence>
<dbReference type="Pfam" id="PF01432">
    <property type="entry name" value="Peptidase_M3"/>
    <property type="match status" value="1"/>
</dbReference>
<keyword evidence="2 6" id="KW-0479">Metal-binding</keyword>
<dbReference type="AlphaFoldDB" id="A0A0C1EA18"/>
<comment type="cofactor">
    <cofactor evidence="6">
        <name>Zn(2+)</name>
        <dbReference type="ChEBI" id="CHEBI:29105"/>
    </cofactor>
    <text evidence="6">Binds 1 zinc ion.</text>
</comment>
<dbReference type="GO" id="GO:0004222">
    <property type="term" value="F:metalloendopeptidase activity"/>
    <property type="evidence" value="ECO:0007669"/>
    <property type="project" value="UniProtKB-UniRule"/>
</dbReference>
<dbReference type="InterPro" id="IPR001567">
    <property type="entry name" value="Pept_M3A_M3B_dom"/>
</dbReference>
<dbReference type="InterPro" id="IPR013647">
    <property type="entry name" value="OligopepF_N_dom"/>
</dbReference>
<name>A0A0C1EA18_9BACT</name>
<dbReference type="GO" id="GO:0046872">
    <property type="term" value="F:metal ion binding"/>
    <property type="evidence" value="ECO:0007669"/>
    <property type="project" value="UniProtKB-UniRule"/>
</dbReference>
<dbReference type="Gene3D" id="1.10.1370.20">
    <property type="entry name" value="Oligoendopeptidase f, C-terminal domain"/>
    <property type="match status" value="1"/>
</dbReference>
<comment type="function">
    <text evidence="6">Has oligopeptidase activity and degrades a variety of small bioactive peptides.</text>
</comment>
<keyword evidence="1 6" id="KW-0645">Protease</keyword>
<dbReference type="SUPFAM" id="SSF55486">
    <property type="entry name" value="Metalloproteases ('zincins'), catalytic domain"/>
    <property type="match status" value="1"/>
</dbReference>
<organism evidence="9 10">
    <name type="scientific">Parachlamydia acanthamoebae</name>
    <dbReference type="NCBI Taxonomy" id="83552"/>
    <lineage>
        <taxon>Bacteria</taxon>
        <taxon>Pseudomonadati</taxon>
        <taxon>Chlamydiota</taxon>
        <taxon>Chlamydiia</taxon>
        <taxon>Parachlamydiales</taxon>
        <taxon>Parachlamydiaceae</taxon>
        <taxon>Parachlamydia</taxon>
    </lineage>
</organism>
<proteinExistence type="inferred from homology"/>
<dbReference type="InterPro" id="IPR004438">
    <property type="entry name" value="Peptidase_M3B"/>
</dbReference>